<sequence length="188" mass="21003">MGRLIYSMISSLDGYASDASGNTDWGASTDEQLHDFIAEKFASATTYLYGRRIYEMMTFWETALDDPSHPDFVRRFATVWQSAEKIVYSTTLDSTSTAKTTLERTFDPQAVRAMVDALDHDVTIEGPTLAAHALRAGIVDEVQPYVSPVSVGDGLRFLPADLPLNLDLLDDHRFDSGVVWLRYAVRKD</sequence>
<keyword evidence="3" id="KW-1185">Reference proteome</keyword>
<dbReference type="GO" id="GO:0008703">
    <property type="term" value="F:5-amino-6-(5-phosphoribosylamino)uracil reductase activity"/>
    <property type="evidence" value="ECO:0007669"/>
    <property type="project" value="InterPro"/>
</dbReference>
<reference evidence="2 3" key="1">
    <citation type="submission" date="2020-07" db="EMBL/GenBank/DDBJ databases">
        <title>MOT database genomes.</title>
        <authorList>
            <person name="Joseph S."/>
            <person name="Aduse-Opoku J."/>
            <person name="Hashim A."/>
            <person name="Wade W."/>
            <person name="Curtis M."/>
        </authorList>
    </citation>
    <scope>NUCLEOTIDE SEQUENCE [LARGE SCALE GENOMIC DNA]</scope>
    <source>
        <strain evidence="2 3">DSM 100099</strain>
    </source>
</reference>
<protein>
    <submittedName>
        <fullName evidence="2">Dihydrofolate reductase family protein</fullName>
    </submittedName>
</protein>
<dbReference type="InterPro" id="IPR050765">
    <property type="entry name" value="Riboflavin_Biosynth_HTPR"/>
</dbReference>
<dbReference type="PANTHER" id="PTHR38011">
    <property type="entry name" value="DIHYDROFOLATE REDUCTASE FAMILY PROTEIN (AFU_ORTHOLOGUE AFUA_8G06820)"/>
    <property type="match status" value="1"/>
</dbReference>
<dbReference type="PANTHER" id="PTHR38011:SF11">
    <property type="entry name" value="2,5-DIAMINO-6-RIBOSYLAMINO-4(3H)-PYRIMIDINONE 5'-PHOSPHATE REDUCTASE"/>
    <property type="match status" value="1"/>
</dbReference>
<comment type="caution">
    <text evidence="2">The sequence shown here is derived from an EMBL/GenBank/DDBJ whole genome shotgun (WGS) entry which is preliminary data.</text>
</comment>
<dbReference type="Proteomes" id="UP000561011">
    <property type="component" value="Unassembled WGS sequence"/>
</dbReference>
<evidence type="ECO:0000259" key="1">
    <source>
        <dbReference type="Pfam" id="PF01872"/>
    </source>
</evidence>
<evidence type="ECO:0000313" key="2">
    <source>
        <dbReference type="EMBL" id="NYS92619.1"/>
    </source>
</evidence>
<dbReference type="AlphaFoldDB" id="A0A853EPW0"/>
<dbReference type="Gene3D" id="3.40.430.10">
    <property type="entry name" value="Dihydrofolate Reductase, subunit A"/>
    <property type="match status" value="1"/>
</dbReference>
<dbReference type="SUPFAM" id="SSF53597">
    <property type="entry name" value="Dihydrofolate reductase-like"/>
    <property type="match status" value="1"/>
</dbReference>
<dbReference type="InterPro" id="IPR002734">
    <property type="entry name" value="RibDG_C"/>
</dbReference>
<dbReference type="Pfam" id="PF01872">
    <property type="entry name" value="RibD_C"/>
    <property type="match status" value="1"/>
</dbReference>
<accession>A0A853EPW0</accession>
<dbReference type="GO" id="GO:0009231">
    <property type="term" value="P:riboflavin biosynthetic process"/>
    <property type="evidence" value="ECO:0007669"/>
    <property type="project" value="InterPro"/>
</dbReference>
<proteinExistence type="predicted"/>
<gene>
    <name evidence="2" type="ORF">HZZ10_03610</name>
</gene>
<dbReference type="RefSeq" id="WP_179912441.1">
    <property type="nucleotide sequence ID" value="NZ_JACBYE010000005.1"/>
</dbReference>
<evidence type="ECO:0000313" key="3">
    <source>
        <dbReference type="Proteomes" id="UP000561011"/>
    </source>
</evidence>
<feature type="domain" description="Bacterial bifunctional deaminase-reductase C-terminal" evidence="1">
    <location>
        <begin position="4"/>
        <end position="176"/>
    </location>
</feature>
<dbReference type="EMBL" id="JACBYE010000005">
    <property type="protein sequence ID" value="NYS92619.1"/>
    <property type="molecule type" value="Genomic_DNA"/>
</dbReference>
<name>A0A853EPW0_9MICO</name>
<organism evidence="2 3">
    <name type="scientific">Sanguibacter inulinus</name>
    <dbReference type="NCBI Taxonomy" id="60922"/>
    <lineage>
        <taxon>Bacteria</taxon>
        <taxon>Bacillati</taxon>
        <taxon>Actinomycetota</taxon>
        <taxon>Actinomycetes</taxon>
        <taxon>Micrococcales</taxon>
        <taxon>Sanguibacteraceae</taxon>
        <taxon>Sanguibacter</taxon>
    </lineage>
</organism>
<dbReference type="InterPro" id="IPR024072">
    <property type="entry name" value="DHFR-like_dom_sf"/>
</dbReference>